<reference evidence="3 4" key="1">
    <citation type="submission" date="2016-07" db="EMBL/GenBank/DDBJ databases">
        <title>Pervasive Adenine N6-methylation of Active Genes in Fungi.</title>
        <authorList>
            <consortium name="DOE Joint Genome Institute"/>
            <person name="Mondo S.J."/>
            <person name="Dannebaum R.O."/>
            <person name="Kuo R.C."/>
            <person name="Labutti K."/>
            <person name="Haridas S."/>
            <person name="Kuo A."/>
            <person name="Salamov A."/>
            <person name="Ahrendt S.R."/>
            <person name="Lipzen A."/>
            <person name="Sullivan W."/>
            <person name="Andreopoulos W.B."/>
            <person name="Clum A."/>
            <person name="Lindquist E."/>
            <person name="Daum C."/>
            <person name="Ramamoorthy G.K."/>
            <person name="Gryganskyi A."/>
            <person name="Culley D."/>
            <person name="Magnuson J.K."/>
            <person name="James T.Y."/>
            <person name="O'Malley M.A."/>
            <person name="Stajich J.E."/>
            <person name="Spatafora J.W."/>
            <person name="Visel A."/>
            <person name="Grigoriev I.V."/>
        </authorList>
    </citation>
    <scope>NUCLEOTIDE SEQUENCE [LARGE SCALE GENOMIC DNA]</scope>
    <source>
        <strain evidence="3 4">CBS 115471</strain>
    </source>
</reference>
<dbReference type="PANTHER" id="PTHR34502:SF5">
    <property type="entry name" value="DUF6594 DOMAIN-CONTAINING PROTEIN"/>
    <property type="match status" value="1"/>
</dbReference>
<dbReference type="InterPro" id="IPR046529">
    <property type="entry name" value="DUF6594"/>
</dbReference>
<feature type="transmembrane region" description="Helical" evidence="1">
    <location>
        <begin position="293"/>
        <end position="311"/>
    </location>
</feature>
<feature type="transmembrane region" description="Helical" evidence="1">
    <location>
        <begin position="268"/>
        <end position="287"/>
    </location>
</feature>
<keyword evidence="4" id="KW-1185">Reference proteome</keyword>
<evidence type="ECO:0000313" key="4">
    <source>
        <dbReference type="Proteomes" id="UP000193144"/>
    </source>
</evidence>
<accession>A0A1Y1Y471</accession>
<protein>
    <recommendedName>
        <fullName evidence="2">DUF6594 domain-containing protein</fullName>
    </recommendedName>
</protein>
<keyword evidence="1" id="KW-0812">Transmembrane</keyword>
<keyword evidence="1" id="KW-0472">Membrane</keyword>
<evidence type="ECO:0000256" key="1">
    <source>
        <dbReference type="SAM" id="Phobius"/>
    </source>
</evidence>
<evidence type="ECO:0000313" key="3">
    <source>
        <dbReference type="EMBL" id="ORX92516.1"/>
    </source>
</evidence>
<name>A0A1Y1Y471_9PLEO</name>
<dbReference type="AlphaFoldDB" id="A0A1Y1Y471"/>
<evidence type="ECO:0000259" key="2">
    <source>
        <dbReference type="Pfam" id="PF20237"/>
    </source>
</evidence>
<dbReference type="PANTHER" id="PTHR34502">
    <property type="entry name" value="DUF6594 DOMAIN-CONTAINING PROTEIN-RELATED"/>
    <property type="match status" value="1"/>
</dbReference>
<keyword evidence="1" id="KW-1133">Transmembrane helix</keyword>
<feature type="transmembrane region" description="Helical" evidence="1">
    <location>
        <begin position="241"/>
        <end position="261"/>
    </location>
</feature>
<comment type="caution">
    <text evidence="3">The sequence shown here is derived from an EMBL/GenBank/DDBJ whole genome shotgun (WGS) entry which is preliminary data.</text>
</comment>
<dbReference type="STRING" id="1231657.A0A1Y1Y471"/>
<sequence>MDLECGLRSTALRTSGSWIRRLFRAAYRVCLHRSQVVQLDPLEADRQIEDFPLGYPRYSALVASDTAFYICRPFSKTRARLLLLKQDKIAVLEERLTQTDDQEQSPLFLGMSRADSNPKRREILDELDIALRDYESDDYVERICRILKLTSPSRRDITSLSNWLNGTAALARDETRYLQNSTDLASLDPGDDSLISTVHGLVEDALIRFFKRFRKLSGHTRSRDAHVYLYSGALITRLSRLAISSLMGLLLVIPIAACYATQSVPIRLFIIFFANVALLTAMASFSYRRTFELFLAGATYSAVLVVVLSSSSSGSASQ</sequence>
<organism evidence="3 4">
    <name type="scientific">Clohesyomyces aquaticus</name>
    <dbReference type="NCBI Taxonomy" id="1231657"/>
    <lineage>
        <taxon>Eukaryota</taxon>
        <taxon>Fungi</taxon>
        <taxon>Dikarya</taxon>
        <taxon>Ascomycota</taxon>
        <taxon>Pezizomycotina</taxon>
        <taxon>Dothideomycetes</taxon>
        <taxon>Pleosporomycetidae</taxon>
        <taxon>Pleosporales</taxon>
        <taxon>Lindgomycetaceae</taxon>
        <taxon>Clohesyomyces</taxon>
    </lineage>
</organism>
<proteinExistence type="predicted"/>
<dbReference type="OrthoDB" id="5341582at2759"/>
<dbReference type="Proteomes" id="UP000193144">
    <property type="component" value="Unassembled WGS sequence"/>
</dbReference>
<feature type="domain" description="DUF6594" evidence="2">
    <location>
        <begin position="55"/>
        <end position="305"/>
    </location>
</feature>
<gene>
    <name evidence="3" type="ORF">BCR34DRAFT_581037</name>
</gene>
<dbReference type="Pfam" id="PF20237">
    <property type="entry name" value="DUF6594"/>
    <property type="match status" value="1"/>
</dbReference>
<dbReference type="EMBL" id="MCFA01000386">
    <property type="protein sequence ID" value="ORX92516.1"/>
    <property type="molecule type" value="Genomic_DNA"/>
</dbReference>